<keyword evidence="4 6" id="KW-1133">Transmembrane helix</keyword>
<evidence type="ECO:0008006" key="9">
    <source>
        <dbReference type="Google" id="ProtNLM"/>
    </source>
</evidence>
<feature type="transmembrane region" description="Helical" evidence="6">
    <location>
        <begin position="255"/>
        <end position="277"/>
    </location>
</feature>
<protein>
    <recommendedName>
        <fullName evidence="9">MFS transporter</fullName>
    </recommendedName>
</protein>
<name>T0IDA8_9SPHN</name>
<gene>
    <name evidence="7" type="ORF">L284_22360</name>
</gene>
<feature type="transmembrane region" description="Helical" evidence="6">
    <location>
        <begin position="60"/>
        <end position="83"/>
    </location>
</feature>
<sequence>MAAFVMAMASGLGNGLLTVNVTNMAGYIGVYTYEVFLLVAVYVAFNATANLLLVKARVQFGIIPCMHVLLGGVIAAQVLQIAIPSFGLTVLARAMSGIAAGGLTTLTLHNLFQAIPLRHRPAAIVIGFTLPQLAVPVARLIPLDAIAPGEWQGLHLIELALALAAWAIINLVPLPPTERQKAFEPLDALTVSLAVPGMMLLCIVLAEGRFFWWSDTPWIGWALTAALPLLWAVLQIEDRRKRPLLQVHWYANRDIFIFALIGVVFRIALTEQTYAAVGLLSLGGLTSDQLHPLFAMVLIAMIAGVAVTAVVARPHRLFPMSIAAALLIAAGSWIDSNATTQTRPQQLFLSQSLLGFGSILFLGTAIQYGLSRVIERGPPYLVSFVVLFSTTQNLGGLAGSALLGTIQMRRTRFHAERLAENIAMGHGELDARLAQSANLYHDILIDPVQQTAQGNAVFGNALQLQANILAFNDTFRVVTWIALAAAIFLSALIVSKKFFPMKPSTHEARA</sequence>
<organism evidence="7 8">
    <name type="scientific">Novosphingobium lindaniclasticum LE124</name>
    <dbReference type="NCBI Taxonomy" id="1096930"/>
    <lineage>
        <taxon>Bacteria</taxon>
        <taxon>Pseudomonadati</taxon>
        <taxon>Pseudomonadota</taxon>
        <taxon>Alphaproteobacteria</taxon>
        <taxon>Sphingomonadales</taxon>
        <taxon>Sphingomonadaceae</taxon>
        <taxon>Novosphingobium</taxon>
    </lineage>
</organism>
<feature type="transmembrane region" description="Helical" evidence="6">
    <location>
        <begin position="121"/>
        <end position="141"/>
    </location>
</feature>
<evidence type="ECO:0000313" key="8">
    <source>
        <dbReference type="Proteomes" id="UP000015527"/>
    </source>
</evidence>
<keyword evidence="8" id="KW-1185">Reference proteome</keyword>
<reference evidence="7 8" key="1">
    <citation type="journal article" date="2013" name="Genome Announc.">
        <title>Genome Sequence of Novosphingobium lindaniclasticum LE124T, Isolated from a Hexachlorocyclohexane Dumpsite.</title>
        <authorList>
            <person name="Saxena A."/>
            <person name="Nayyar N."/>
            <person name="Sangwan N."/>
            <person name="Kumari R."/>
            <person name="Khurana J.P."/>
            <person name="Lal R."/>
        </authorList>
    </citation>
    <scope>NUCLEOTIDE SEQUENCE [LARGE SCALE GENOMIC DNA]</scope>
    <source>
        <strain evidence="7 8">LE124</strain>
    </source>
</reference>
<feature type="transmembrane region" description="Helical" evidence="6">
    <location>
        <begin position="186"/>
        <end position="206"/>
    </location>
</feature>
<dbReference type="SUPFAM" id="SSF103473">
    <property type="entry name" value="MFS general substrate transporter"/>
    <property type="match status" value="1"/>
</dbReference>
<evidence type="ECO:0000313" key="7">
    <source>
        <dbReference type="EMBL" id="EQB07604.1"/>
    </source>
</evidence>
<evidence type="ECO:0000256" key="1">
    <source>
        <dbReference type="ARBA" id="ARBA00004141"/>
    </source>
</evidence>
<dbReference type="PANTHER" id="PTHR42718">
    <property type="entry name" value="MAJOR FACILITATOR SUPERFAMILY MULTIDRUG TRANSPORTER MFSC"/>
    <property type="match status" value="1"/>
</dbReference>
<evidence type="ECO:0000256" key="3">
    <source>
        <dbReference type="ARBA" id="ARBA00022692"/>
    </source>
</evidence>
<keyword evidence="3 6" id="KW-0812">Transmembrane</keyword>
<dbReference type="EMBL" id="ATHL01000153">
    <property type="protein sequence ID" value="EQB07604.1"/>
    <property type="molecule type" value="Genomic_DNA"/>
</dbReference>
<proteinExistence type="predicted"/>
<dbReference type="eggNOG" id="COG0477">
    <property type="taxonomic scope" value="Bacteria"/>
</dbReference>
<dbReference type="AlphaFoldDB" id="T0IDA8"/>
<dbReference type="Proteomes" id="UP000015527">
    <property type="component" value="Unassembled WGS sequence"/>
</dbReference>
<dbReference type="Gene3D" id="1.20.1250.20">
    <property type="entry name" value="MFS general substrate transporter like domains"/>
    <property type="match status" value="1"/>
</dbReference>
<evidence type="ECO:0000256" key="2">
    <source>
        <dbReference type="ARBA" id="ARBA00022448"/>
    </source>
</evidence>
<feature type="transmembrane region" description="Helical" evidence="6">
    <location>
        <begin position="380"/>
        <end position="403"/>
    </location>
</feature>
<feature type="transmembrane region" description="Helical" evidence="6">
    <location>
        <begin position="289"/>
        <end position="310"/>
    </location>
</feature>
<dbReference type="InterPro" id="IPR036259">
    <property type="entry name" value="MFS_trans_sf"/>
</dbReference>
<feature type="transmembrane region" description="Helical" evidence="6">
    <location>
        <begin position="346"/>
        <end position="368"/>
    </location>
</feature>
<dbReference type="GO" id="GO:0016020">
    <property type="term" value="C:membrane"/>
    <property type="evidence" value="ECO:0007669"/>
    <property type="project" value="UniProtKB-SubCell"/>
</dbReference>
<feature type="transmembrane region" description="Helical" evidence="6">
    <location>
        <begin position="218"/>
        <end position="234"/>
    </location>
</feature>
<keyword evidence="2" id="KW-0813">Transport</keyword>
<feature type="transmembrane region" description="Helical" evidence="6">
    <location>
        <begin position="477"/>
        <end position="494"/>
    </location>
</feature>
<evidence type="ECO:0000256" key="6">
    <source>
        <dbReference type="SAM" id="Phobius"/>
    </source>
</evidence>
<keyword evidence="5 6" id="KW-0472">Membrane</keyword>
<dbReference type="PATRIC" id="fig|1096930.3.peg.4398"/>
<comment type="caution">
    <text evidence="7">The sequence shown here is derived from an EMBL/GenBank/DDBJ whole genome shotgun (WGS) entry which is preliminary data.</text>
</comment>
<dbReference type="PANTHER" id="PTHR42718:SF9">
    <property type="entry name" value="MAJOR FACILITATOR SUPERFAMILY MULTIDRUG TRANSPORTER MFSC"/>
    <property type="match status" value="1"/>
</dbReference>
<feature type="transmembrane region" description="Helical" evidence="6">
    <location>
        <begin position="89"/>
        <end position="109"/>
    </location>
</feature>
<evidence type="ECO:0000256" key="5">
    <source>
        <dbReference type="ARBA" id="ARBA00023136"/>
    </source>
</evidence>
<feature type="transmembrane region" description="Helical" evidence="6">
    <location>
        <begin position="153"/>
        <end position="174"/>
    </location>
</feature>
<evidence type="ECO:0000256" key="4">
    <source>
        <dbReference type="ARBA" id="ARBA00022989"/>
    </source>
</evidence>
<feature type="transmembrane region" description="Helical" evidence="6">
    <location>
        <begin position="28"/>
        <end position="53"/>
    </location>
</feature>
<comment type="subcellular location">
    <subcellularLocation>
        <location evidence="1">Membrane</location>
        <topology evidence="1">Multi-pass membrane protein</topology>
    </subcellularLocation>
</comment>
<accession>T0IDA8</accession>